<organism evidence="12 13">
    <name type="scientific">Inquilinus ginsengisoli</name>
    <dbReference type="NCBI Taxonomy" id="363840"/>
    <lineage>
        <taxon>Bacteria</taxon>
        <taxon>Pseudomonadati</taxon>
        <taxon>Pseudomonadota</taxon>
        <taxon>Alphaproteobacteria</taxon>
        <taxon>Rhodospirillales</taxon>
        <taxon>Rhodospirillaceae</taxon>
        <taxon>Inquilinus</taxon>
    </lineage>
</organism>
<keyword evidence="4" id="KW-1003">Cell membrane</keyword>
<dbReference type="EMBL" id="JAVDPW010000005">
    <property type="protein sequence ID" value="MDR6290835.1"/>
    <property type="molecule type" value="Genomic_DNA"/>
</dbReference>
<evidence type="ECO:0000256" key="2">
    <source>
        <dbReference type="ARBA" id="ARBA00011262"/>
    </source>
</evidence>
<keyword evidence="8 11" id="KW-0472">Membrane</keyword>
<name>A0ABU1JTC1_9PROT</name>
<evidence type="ECO:0000256" key="1">
    <source>
        <dbReference type="ARBA" id="ARBA00004651"/>
    </source>
</evidence>
<comment type="subunit">
    <text evidence="2">The complex is composed of two ATP-binding proteins (LsrA), two transmembrane proteins (LsrC and LsrD) and a solute-binding protein (LsrB).</text>
</comment>
<feature type="transmembrane region" description="Helical" evidence="11">
    <location>
        <begin position="140"/>
        <end position="158"/>
    </location>
</feature>
<protein>
    <recommendedName>
        <fullName evidence="10">Autoinducer 2 import system permease protein LsrD</fullName>
    </recommendedName>
</protein>
<dbReference type="InterPro" id="IPR001851">
    <property type="entry name" value="ABC_transp_permease"/>
</dbReference>
<keyword evidence="6 11" id="KW-0812">Transmembrane</keyword>
<proteinExistence type="predicted"/>
<feature type="transmembrane region" description="Helical" evidence="11">
    <location>
        <begin position="258"/>
        <end position="278"/>
    </location>
</feature>
<evidence type="ECO:0000313" key="12">
    <source>
        <dbReference type="EMBL" id="MDR6290835.1"/>
    </source>
</evidence>
<evidence type="ECO:0000256" key="11">
    <source>
        <dbReference type="SAM" id="Phobius"/>
    </source>
</evidence>
<feature type="transmembrane region" description="Helical" evidence="11">
    <location>
        <begin position="285"/>
        <end position="305"/>
    </location>
</feature>
<evidence type="ECO:0000256" key="10">
    <source>
        <dbReference type="ARBA" id="ARBA00039381"/>
    </source>
</evidence>
<comment type="function">
    <text evidence="9">Part of the ABC transporter complex LsrABCD involved in autoinducer 2 (AI-2) import. Probably responsible for the translocation of the substrate across the membrane.</text>
</comment>
<evidence type="ECO:0000256" key="4">
    <source>
        <dbReference type="ARBA" id="ARBA00022475"/>
    </source>
</evidence>
<feature type="transmembrane region" description="Helical" evidence="11">
    <location>
        <begin position="231"/>
        <end position="252"/>
    </location>
</feature>
<dbReference type="Pfam" id="PF02653">
    <property type="entry name" value="BPD_transp_2"/>
    <property type="match status" value="1"/>
</dbReference>
<dbReference type="CDD" id="cd06579">
    <property type="entry name" value="TM_PBP1_transp_AraH_like"/>
    <property type="match status" value="1"/>
</dbReference>
<sequence>MTDAANAFPGKAAMTALAPANRAAGRGPALLSRYGIHLFLVVLVAASGAISPSFLSGANISNMLMQLAPLGIVVIGQAFVILVRGLDLSVASVMATSAVATTAFSGTDADVPFIILVAILIGIATGLANGLLVTKRKVSPFLATLATMIVLQGIRFFWTQGAPSGNVPPLLRAVGSGTVAGVPFNLVIMIAVALVFGVLLHRAAFGRRVYITGGNPVTARLVGIAADRVTIAAYVISGGLAAIAGLVLSGFVGVVDNFVGRGFELDSIVAAVMGGVALTGGRGGIGGALTGAAILVVISNAVLMLGLPIELQIIIKGVVIILAAAVYVRRSR</sequence>
<evidence type="ECO:0000256" key="8">
    <source>
        <dbReference type="ARBA" id="ARBA00023136"/>
    </source>
</evidence>
<evidence type="ECO:0000256" key="7">
    <source>
        <dbReference type="ARBA" id="ARBA00022989"/>
    </source>
</evidence>
<reference evidence="12 13" key="1">
    <citation type="submission" date="2023-07" db="EMBL/GenBank/DDBJ databases">
        <title>Sorghum-associated microbial communities from plants grown in Nebraska, USA.</title>
        <authorList>
            <person name="Schachtman D."/>
        </authorList>
    </citation>
    <scope>NUCLEOTIDE SEQUENCE [LARGE SCALE GENOMIC DNA]</scope>
    <source>
        <strain evidence="12 13">584</strain>
    </source>
</reference>
<dbReference type="PANTHER" id="PTHR32196">
    <property type="entry name" value="ABC TRANSPORTER PERMEASE PROTEIN YPHD-RELATED-RELATED"/>
    <property type="match status" value="1"/>
</dbReference>
<comment type="subcellular location">
    <subcellularLocation>
        <location evidence="1">Cell membrane</location>
        <topology evidence="1">Multi-pass membrane protein</topology>
    </subcellularLocation>
</comment>
<keyword evidence="13" id="KW-1185">Reference proteome</keyword>
<keyword evidence="3" id="KW-0813">Transport</keyword>
<evidence type="ECO:0000256" key="6">
    <source>
        <dbReference type="ARBA" id="ARBA00022692"/>
    </source>
</evidence>
<feature type="transmembrane region" description="Helical" evidence="11">
    <location>
        <begin position="113"/>
        <end position="133"/>
    </location>
</feature>
<evidence type="ECO:0000313" key="13">
    <source>
        <dbReference type="Proteomes" id="UP001262410"/>
    </source>
</evidence>
<feature type="transmembrane region" description="Helical" evidence="11">
    <location>
        <begin position="34"/>
        <end position="55"/>
    </location>
</feature>
<feature type="transmembrane region" description="Helical" evidence="11">
    <location>
        <begin position="67"/>
        <end position="86"/>
    </location>
</feature>
<feature type="transmembrane region" description="Helical" evidence="11">
    <location>
        <begin position="178"/>
        <end position="200"/>
    </location>
</feature>
<evidence type="ECO:0000256" key="5">
    <source>
        <dbReference type="ARBA" id="ARBA00022519"/>
    </source>
</evidence>
<evidence type="ECO:0000256" key="9">
    <source>
        <dbReference type="ARBA" id="ARBA00025439"/>
    </source>
</evidence>
<gene>
    <name evidence="12" type="ORF">E9232_003361</name>
</gene>
<dbReference type="RefSeq" id="WP_309795578.1">
    <property type="nucleotide sequence ID" value="NZ_JAVDPW010000005.1"/>
</dbReference>
<feature type="transmembrane region" description="Helical" evidence="11">
    <location>
        <begin position="311"/>
        <end position="328"/>
    </location>
</feature>
<evidence type="ECO:0000256" key="3">
    <source>
        <dbReference type="ARBA" id="ARBA00022448"/>
    </source>
</evidence>
<keyword evidence="7 11" id="KW-1133">Transmembrane helix</keyword>
<comment type="caution">
    <text evidence="12">The sequence shown here is derived from an EMBL/GenBank/DDBJ whole genome shotgun (WGS) entry which is preliminary data.</text>
</comment>
<keyword evidence="5" id="KW-0997">Cell inner membrane</keyword>
<accession>A0ABU1JTC1</accession>
<dbReference type="PANTHER" id="PTHR32196:SF71">
    <property type="entry name" value="AUTOINDUCER 2 IMPORT SYSTEM PERMEASE PROTEIN LSRD"/>
    <property type="match status" value="1"/>
</dbReference>
<dbReference type="Proteomes" id="UP001262410">
    <property type="component" value="Unassembled WGS sequence"/>
</dbReference>